<dbReference type="InterPro" id="IPR057023">
    <property type="entry name" value="PTP-SAK"/>
</dbReference>
<dbReference type="Proteomes" id="UP001165060">
    <property type="component" value="Unassembled WGS sequence"/>
</dbReference>
<accession>A0ABQ6M469</accession>
<feature type="domain" description="Tyrosine specific protein phosphatases" evidence="3">
    <location>
        <begin position="287"/>
        <end position="327"/>
    </location>
</feature>
<dbReference type="EMBL" id="BRYB01003692">
    <property type="protein sequence ID" value="GMI19177.1"/>
    <property type="molecule type" value="Genomic_DNA"/>
</dbReference>
<feature type="region of interest" description="Disordered" evidence="2">
    <location>
        <begin position="176"/>
        <end position="209"/>
    </location>
</feature>
<name>A0ABQ6M469_9STRA</name>
<comment type="caution">
    <text evidence="4">The sequence shown here is derived from an EMBL/GenBank/DDBJ whole genome shotgun (WGS) entry which is preliminary data.</text>
</comment>
<dbReference type="PROSITE" id="PS50056">
    <property type="entry name" value="TYR_PHOSPHATASE_2"/>
    <property type="match status" value="1"/>
</dbReference>
<proteinExistence type="predicted"/>
<protein>
    <recommendedName>
        <fullName evidence="3">Tyrosine specific protein phosphatases domain-containing protein</fullName>
    </recommendedName>
</protein>
<evidence type="ECO:0000313" key="5">
    <source>
        <dbReference type="Proteomes" id="UP001165060"/>
    </source>
</evidence>
<gene>
    <name evidence="4" type="ORF">TeGR_g14907</name>
</gene>
<organism evidence="4 5">
    <name type="scientific">Tetraparma gracilis</name>
    <dbReference type="NCBI Taxonomy" id="2962635"/>
    <lineage>
        <taxon>Eukaryota</taxon>
        <taxon>Sar</taxon>
        <taxon>Stramenopiles</taxon>
        <taxon>Ochrophyta</taxon>
        <taxon>Bolidophyceae</taxon>
        <taxon>Parmales</taxon>
        <taxon>Triparmaceae</taxon>
        <taxon>Tetraparma</taxon>
    </lineage>
</organism>
<sequence>MPPSKHVALLLANLIHKQTTEHLLLSILTTPSTTLSYLESLQFPVHSAVNRLSSLPWINDPPRKPTDAFVAVVYMAGQRVVLRNTHPLQAPAIIETKREFHTEDLLLSLLLHPRSIGRWIMEEVSPEGLDLRASLIARMPVGREEAMYLARSLRDQSDQDAAGVWTEYFHMGADATPAPKHDANKPPPAPLAPLPSLSDPELAEKVRGPTAESNWLIPGRVIVGECPGGWDGNPAEDVAAIAAAGATTFVSLLEFRPDYLELLARQGQPPLVSLRFPIDDFSVTNDKDTVAFVGELAKRVAKDSGILYMHCFSGRGRTGTIAIPLLMACYPDLSREECTRLCNGYKRAGRTGRTRGGEMPEIREQIEQIAKLEWDHKRAGHKAKQG</sequence>
<evidence type="ECO:0000256" key="1">
    <source>
        <dbReference type="ARBA" id="ARBA00022801"/>
    </source>
</evidence>
<dbReference type="SUPFAM" id="SSF52799">
    <property type="entry name" value="(Phosphotyrosine protein) phosphatases II"/>
    <property type="match status" value="1"/>
</dbReference>
<dbReference type="PROSITE" id="PS00383">
    <property type="entry name" value="TYR_PHOSPHATASE_1"/>
    <property type="match status" value="1"/>
</dbReference>
<dbReference type="Pfam" id="PF22784">
    <property type="entry name" value="PTP-SAK"/>
    <property type="match status" value="1"/>
</dbReference>
<keyword evidence="5" id="KW-1185">Reference proteome</keyword>
<dbReference type="Gene3D" id="3.90.190.10">
    <property type="entry name" value="Protein tyrosine phosphatase superfamily"/>
    <property type="match status" value="1"/>
</dbReference>
<evidence type="ECO:0000256" key="2">
    <source>
        <dbReference type="SAM" id="MobiDB-lite"/>
    </source>
</evidence>
<dbReference type="InterPro" id="IPR016130">
    <property type="entry name" value="Tyr_Pase_AS"/>
</dbReference>
<keyword evidence="1" id="KW-0378">Hydrolase</keyword>
<reference evidence="4 5" key="1">
    <citation type="journal article" date="2023" name="Commun. Biol.">
        <title>Genome analysis of Parmales, the sister group of diatoms, reveals the evolutionary specialization of diatoms from phago-mixotrophs to photoautotrophs.</title>
        <authorList>
            <person name="Ban H."/>
            <person name="Sato S."/>
            <person name="Yoshikawa S."/>
            <person name="Yamada K."/>
            <person name="Nakamura Y."/>
            <person name="Ichinomiya M."/>
            <person name="Sato N."/>
            <person name="Blanc-Mathieu R."/>
            <person name="Endo H."/>
            <person name="Kuwata A."/>
            <person name="Ogata H."/>
        </authorList>
    </citation>
    <scope>NUCLEOTIDE SEQUENCE [LARGE SCALE GENOMIC DNA]</scope>
</reference>
<evidence type="ECO:0000313" key="4">
    <source>
        <dbReference type="EMBL" id="GMI19177.1"/>
    </source>
</evidence>
<dbReference type="InterPro" id="IPR029021">
    <property type="entry name" value="Prot-tyrosine_phosphatase-like"/>
</dbReference>
<dbReference type="InterPro" id="IPR000387">
    <property type="entry name" value="Tyr_Pase_dom"/>
</dbReference>
<evidence type="ECO:0000259" key="3">
    <source>
        <dbReference type="PROSITE" id="PS50056"/>
    </source>
</evidence>